<protein>
    <submittedName>
        <fullName evidence="1">Uncharacterized protein</fullName>
    </submittedName>
</protein>
<sequence length="41" mass="4857">MFKFHMGRREASLYISFFYNVLSYLGVKADGYILNFHCVMS</sequence>
<dbReference type="AlphaFoldDB" id="A0A0E9V8J5"/>
<organism evidence="1">
    <name type="scientific">Anguilla anguilla</name>
    <name type="common">European freshwater eel</name>
    <name type="synonym">Muraena anguilla</name>
    <dbReference type="NCBI Taxonomy" id="7936"/>
    <lineage>
        <taxon>Eukaryota</taxon>
        <taxon>Metazoa</taxon>
        <taxon>Chordata</taxon>
        <taxon>Craniata</taxon>
        <taxon>Vertebrata</taxon>
        <taxon>Euteleostomi</taxon>
        <taxon>Actinopterygii</taxon>
        <taxon>Neopterygii</taxon>
        <taxon>Teleostei</taxon>
        <taxon>Anguilliformes</taxon>
        <taxon>Anguillidae</taxon>
        <taxon>Anguilla</taxon>
    </lineage>
</organism>
<evidence type="ECO:0000313" key="1">
    <source>
        <dbReference type="EMBL" id="JAH74434.1"/>
    </source>
</evidence>
<name>A0A0E9V8J5_ANGAN</name>
<dbReference type="EMBL" id="GBXM01034143">
    <property type="protein sequence ID" value="JAH74434.1"/>
    <property type="molecule type" value="Transcribed_RNA"/>
</dbReference>
<reference evidence="1" key="2">
    <citation type="journal article" date="2015" name="Fish Shellfish Immunol.">
        <title>Early steps in the European eel (Anguilla anguilla)-Vibrio vulnificus interaction in the gills: Role of the RtxA13 toxin.</title>
        <authorList>
            <person name="Callol A."/>
            <person name="Pajuelo D."/>
            <person name="Ebbesson L."/>
            <person name="Teles M."/>
            <person name="MacKenzie S."/>
            <person name="Amaro C."/>
        </authorList>
    </citation>
    <scope>NUCLEOTIDE SEQUENCE</scope>
</reference>
<accession>A0A0E9V8J5</accession>
<proteinExistence type="predicted"/>
<reference evidence="1" key="1">
    <citation type="submission" date="2014-11" db="EMBL/GenBank/DDBJ databases">
        <authorList>
            <person name="Amaro Gonzalez C."/>
        </authorList>
    </citation>
    <scope>NUCLEOTIDE SEQUENCE</scope>
</reference>